<dbReference type="RefSeq" id="WP_345918889.1">
    <property type="nucleotide sequence ID" value="NZ_JBDIVE010000002.1"/>
</dbReference>
<sequence length="143" mass="15390">MAATPIHNLLGSTEALARLHDHAARLVRLQNAVERYLPDNMRGAVSVANCQDGILSLHVSTPALATRLKMSLESLRAQLMQNHEAILGIRVKVRVVHSSTREIPPTQRQIGAQGKAALAALGDALDAGSPLAQALRKLLKDTR</sequence>
<accession>A0ABU9YWU3</accession>
<reference evidence="1 2" key="1">
    <citation type="journal article" date="2018" name="Int. J. Syst. Evol. Microbiol.">
        <title>Uliginosibacterium sediminicola sp. nov., isolated from freshwater sediment.</title>
        <authorList>
            <person name="Hwang W.M."/>
            <person name="Kim S.M."/>
            <person name="Kang K."/>
            <person name="Ahn T.Y."/>
        </authorList>
    </citation>
    <scope>NUCLEOTIDE SEQUENCE [LARGE SCALE GENOMIC DNA]</scope>
    <source>
        <strain evidence="1 2">M1-21</strain>
    </source>
</reference>
<dbReference type="Proteomes" id="UP001410394">
    <property type="component" value="Unassembled WGS sequence"/>
</dbReference>
<comment type="caution">
    <text evidence="1">The sequence shown here is derived from an EMBL/GenBank/DDBJ whole genome shotgun (WGS) entry which is preliminary data.</text>
</comment>
<organism evidence="1 2">
    <name type="scientific">Uliginosibacterium sediminicola</name>
    <dbReference type="NCBI Taxonomy" id="2024550"/>
    <lineage>
        <taxon>Bacteria</taxon>
        <taxon>Pseudomonadati</taxon>
        <taxon>Pseudomonadota</taxon>
        <taxon>Betaproteobacteria</taxon>
        <taxon>Rhodocyclales</taxon>
        <taxon>Zoogloeaceae</taxon>
        <taxon>Uliginosibacterium</taxon>
    </lineage>
</organism>
<name>A0ABU9YWU3_9RHOO</name>
<evidence type="ECO:0000313" key="1">
    <source>
        <dbReference type="EMBL" id="MEN3068127.1"/>
    </source>
</evidence>
<protein>
    <submittedName>
        <fullName evidence="1">DciA family protein</fullName>
    </submittedName>
</protein>
<evidence type="ECO:0000313" key="2">
    <source>
        <dbReference type="Proteomes" id="UP001410394"/>
    </source>
</evidence>
<proteinExistence type="predicted"/>
<gene>
    <name evidence="1" type="ORF">ABDB84_06520</name>
</gene>
<dbReference type="Pfam" id="PF05258">
    <property type="entry name" value="DciA"/>
    <property type="match status" value="1"/>
</dbReference>
<keyword evidence="2" id="KW-1185">Reference proteome</keyword>
<dbReference type="EMBL" id="JBDIVE010000002">
    <property type="protein sequence ID" value="MEN3068127.1"/>
    <property type="molecule type" value="Genomic_DNA"/>
</dbReference>
<dbReference type="InterPro" id="IPR007922">
    <property type="entry name" value="DciA-like"/>
</dbReference>